<feature type="region of interest" description="Disordered" evidence="1">
    <location>
        <begin position="74"/>
        <end position="98"/>
    </location>
</feature>
<dbReference type="Pfam" id="PF14375">
    <property type="entry name" value="Cys_rich_CWC"/>
    <property type="match status" value="1"/>
</dbReference>
<organism evidence="2 3">
    <name type="scientific">Pseudomaricurvus hydrocarbonicus</name>
    <dbReference type="NCBI Taxonomy" id="1470433"/>
    <lineage>
        <taxon>Bacteria</taxon>
        <taxon>Pseudomonadati</taxon>
        <taxon>Pseudomonadota</taxon>
        <taxon>Gammaproteobacteria</taxon>
        <taxon>Cellvibrionales</taxon>
        <taxon>Cellvibrionaceae</taxon>
        <taxon>Pseudomaricurvus</taxon>
    </lineage>
</organism>
<evidence type="ECO:0000256" key="1">
    <source>
        <dbReference type="SAM" id="MobiDB-lite"/>
    </source>
</evidence>
<dbReference type="AlphaFoldDB" id="A0A9E5JUE1"/>
<gene>
    <name evidence="2" type="ORF">G8770_08085</name>
</gene>
<reference evidence="2" key="1">
    <citation type="submission" date="2020-03" db="EMBL/GenBank/DDBJ databases">
        <authorList>
            <person name="Guo F."/>
        </authorList>
    </citation>
    <scope>NUCLEOTIDE SEQUENCE</scope>
    <source>
        <strain evidence="2">JCM 30134</strain>
    </source>
</reference>
<evidence type="ECO:0000313" key="2">
    <source>
        <dbReference type="EMBL" id="NHO65494.1"/>
    </source>
</evidence>
<accession>A0A9E5JUE1</accession>
<dbReference type="EMBL" id="JAAONZ010000004">
    <property type="protein sequence ID" value="NHO65494.1"/>
    <property type="molecule type" value="Genomic_DNA"/>
</dbReference>
<protein>
    <submittedName>
        <fullName evidence="2">Cysteine-rich CWC family protein</fullName>
    </submittedName>
</protein>
<proteinExistence type="predicted"/>
<dbReference type="Proteomes" id="UP000787472">
    <property type="component" value="Unassembled WGS sequence"/>
</dbReference>
<dbReference type="InterPro" id="IPR032720">
    <property type="entry name" value="Cys_rich_CWC"/>
</dbReference>
<keyword evidence="3" id="KW-1185">Reference proteome</keyword>
<dbReference type="RefSeq" id="WP_167184480.1">
    <property type="nucleotide sequence ID" value="NZ_JAAONZ010000004.1"/>
</dbReference>
<sequence>MTEKNPDLTSVADYCPICQQQNHCGNQQRQQTASATADDFDCWCLHETIDPNLLESLPLQQRGRSCICQSCALKSSRSRKSGGAPDPASVETYIPPGA</sequence>
<name>A0A9E5JUE1_9GAMM</name>
<comment type="caution">
    <text evidence="2">The sequence shown here is derived from an EMBL/GenBank/DDBJ whole genome shotgun (WGS) entry which is preliminary data.</text>
</comment>
<evidence type="ECO:0000313" key="3">
    <source>
        <dbReference type="Proteomes" id="UP000787472"/>
    </source>
</evidence>